<sequence>MEVPDWFRNAMQQRLDEIISHSDVGLELRQARTEEQEAFASLYGGMDAIQFTKYMAWEDRHLYRRALENERLYMEGVKDGARLAAALMADGSKPEEDHS</sequence>
<comment type="caution">
    <text evidence="1">The sequence shown here is derived from an EMBL/GenBank/DDBJ whole genome shotgun (WGS) entry which is preliminary data.</text>
</comment>
<gene>
    <name evidence="1" type="ORF">OMP40_15495</name>
</gene>
<dbReference type="AlphaFoldDB" id="A0A9X4QTN5"/>
<dbReference type="RefSeq" id="WP_277532539.1">
    <property type="nucleotide sequence ID" value="NZ_JAPDIA010000003.1"/>
</dbReference>
<keyword evidence="2" id="KW-1185">Reference proteome</keyword>
<dbReference type="EMBL" id="JAPDIA010000003">
    <property type="protein sequence ID" value="MDG0810614.1"/>
    <property type="molecule type" value="Genomic_DNA"/>
</dbReference>
<name>A0A9X4QTN5_9BACL</name>
<protein>
    <submittedName>
        <fullName evidence="1">Uncharacterized protein</fullName>
    </submittedName>
</protein>
<evidence type="ECO:0000313" key="1">
    <source>
        <dbReference type="EMBL" id="MDG0810614.1"/>
    </source>
</evidence>
<organism evidence="1 2">
    <name type="scientific">Cohnella rhizosphaerae</name>
    <dbReference type="NCBI Taxonomy" id="1457232"/>
    <lineage>
        <taxon>Bacteria</taxon>
        <taxon>Bacillati</taxon>
        <taxon>Bacillota</taxon>
        <taxon>Bacilli</taxon>
        <taxon>Bacillales</taxon>
        <taxon>Paenibacillaceae</taxon>
        <taxon>Cohnella</taxon>
    </lineage>
</organism>
<reference evidence="1" key="1">
    <citation type="submission" date="2022-10" db="EMBL/GenBank/DDBJ databases">
        <title>Comparative genomic analysis of Cohnella hashimotonis sp. nov., isolated from the International Space Station.</title>
        <authorList>
            <person name="Simpson A."/>
            <person name="Venkateswaran K."/>
        </authorList>
    </citation>
    <scope>NUCLEOTIDE SEQUENCE</scope>
    <source>
        <strain evidence="1">DSM 28161</strain>
    </source>
</reference>
<accession>A0A9X4QTN5</accession>
<dbReference type="Proteomes" id="UP001153404">
    <property type="component" value="Unassembled WGS sequence"/>
</dbReference>
<proteinExistence type="predicted"/>
<evidence type="ECO:0000313" key="2">
    <source>
        <dbReference type="Proteomes" id="UP001153404"/>
    </source>
</evidence>